<keyword evidence="3" id="KW-1185">Reference proteome</keyword>
<reference evidence="1" key="1">
    <citation type="submission" date="2021-02" db="EMBL/GenBank/DDBJ databases">
        <authorList>
            <person name="Nowell W R."/>
        </authorList>
    </citation>
    <scope>NUCLEOTIDE SEQUENCE</scope>
</reference>
<dbReference type="EMBL" id="CAJNOQ010025365">
    <property type="protein sequence ID" value="CAF1536508.1"/>
    <property type="molecule type" value="Genomic_DNA"/>
</dbReference>
<evidence type="ECO:0000313" key="2">
    <source>
        <dbReference type="EMBL" id="CAF4396419.1"/>
    </source>
</evidence>
<organism evidence="1 3">
    <name type="scientific">Didymodactylos carnosus</name>
    <dbReference type="NCBI Taxonomy" id="1234261"/>
    <lineage>
        <taxon>Eukaryota</taxon>
        <taxon>Metazoa</taxon>
        <taxon>Spiralia</taxon>
        <taxon>Gnathifera</taxon>
        <taxon>Rotifera</taxon>
        <taxon>Eurotatoria</taxon>
        <taxon>Bdelloidea</taxon>
        <taxon>Philodinida</taxon>
        <taxon>Philodinidae</taxon>
        <taxon>Didymodactylos</taxon>
    </lineage>
</organism>
<evidence type="ECO:0000313" key="1">
    <source>
        <dbReference type="EMBL" id="CAF1536508.1"/>
    </source>
</evidence>
<proteinExistence type="predicted"/>
<comment type="caution">
    <text evidence="1">The sequence shown here is derived from an EMBL/GenBank/DDBJ whole genome shotgun (WGS) entry which is preliminary data.</text>
</comment>
<accession>A0A815VZ21</accession>
<dbReference type="Proteomes" id="UP000663829">
    <property type="component" value="Unassembled WGS sequence"/>
</dbReference>
<sequence>MNSARCILSENDCKIFQTITDEWHNSINIEECFLTWESKSKCKAQSKTSFLHTLCFHIRGLGLRWGEVLLLTLNGKFDVITLLETGKFCKSTITNAFPDYNIFYQKGGNPHGGVLILIKQYIRVSRIQRDV</sequence>
<evidence type="ECO:0000313" key="3">
    <source>
        <dbReference type="Proteomes" id="UP000663829"/>
    </source>
</evidence>
<dbReference type="AlphaFoldDB" id="A0A815VZ21"/>
<protein>
    <submittedName>
        <fullName evidence="1">Uncharacterized protein</fullName>
    </submittedName>
</protein>
<gene>
    <name evidence="1" type="ORF">GPM918_LOCUS38370</name>
    <name evidence="2" type="ORF">SRO942_LOCUS39191</name>
</gene>
<name>A0A815VZ21_9BILA</name>
<dbReference type="EMBL" id="CAJOBC010090974">
    <property type="protein sequence ID" value="CAF4396419.1"/>
    <property type="molecule type" value="Genomic_DNA"/>
</dbReference>
<dbReference type="Proteomes" id="UP000681722">
    <property type="component" value="Unassembled WGS sequence"/>
</dbReference>
<dbReference type="OrthoDB" id="10058826at2759"/>